<sequence>MTAEDLNAYLNDPTLLHKGTLEDLRYMVDSYPYAHTFVFLYLYNLALVEDIRYFSELQRLAPFLADRNKLYVMVEKRYIAPSYSNPEYLDTDSFASVERFLDQMEENEVAPVALSSDYTSTSGDYFSLHGISSEKSSSTERDSTFAPVFEEPTTVLPKEISPLEEPFSASLTADEVEAPIFTETLARLYIEQHCYDKALNIILSIKDKNPEKSSYFADQIRFLERLIEISK</sequence>
<reference evidence="1 2" key="1">
    <citation type="submission" date="2014-08" db="EMBL/GenBank/DDBJ databases">
        <title>Porphyromonas gingivicanis strain:COT-022_OH1391 Genome sequencing.</title>
        <authorList>
            <person name="Wallis C."/>
            <person name="Deusch O."/>
            <person name="O'Flynn C."/>
            <person name="Davis I."/>
            <person name="Jospin G."/>
            <person name="Darling A.E."/>
            <person name="Coil D.A."/>
            <person name="Alexiev A."/>
            <person name="Horsfall A."/>
            <person name="Kirkwood N."/>
            <person name="Harris S."/>
            <person name="Eisen J.A."/>
        </authorList>
    </citation>
    <scope>NUCLEOTIDE SEQUENCE [LARGE SCALE GENOMIC DNA]</scope>
    <source>
        <strain evidence="2">COT-022 OH1391</strain>
    </source>
</reference>
<dbReference type="Proteomes" id="UP000030134">
    <property type="component" value="Unassembled WGS sequence"/>
</dbReference>
<gene>
    <name evidence="1" type="ORF">HQ36_01060</name>
</gene>
<evidence type="ECO:0008006" key="3">
    <source>
        <dbReference type="Google" id="ProtNLM"/>
    </source>
</evidence>
<accession>A0A0A2G9G5</accession>
<keyword evidence="2" id="KW-1185">Reference proteome</keyword>
<protein>
    <recommendedName>
        <fullName evidence="3">Tetratricopeptide repeat protein</fullName>
    </recommendedName>
</protein>
<comment type="caution">
    <text evidence="1">The sequence shown here is derived from an EMBL/GenBank/DDBJ whole genome shotgun (WGS) entry which is preliminary data.</text>
</comment>
<name>A0A0A2G9G5_9PORP</name>
<dbReference type="RefSeq" id="WP_036882738.1">
    <property type="nucleotide sequence ID" value="NZ_JQZW01000002.1"/>
</dbReference>
<dbReference type="AlphaFoldDB" id="A0A0A2G9G5"/>
<proteinExistence type="predicted"/>
<dbReference type="STRING" id="266762.HQ36_01060"/>
<dbReference type="EMBL" id="JQZW01000002">
    <property type="protein sequence ID" value="KGN99087.1"/>
    <property type="molecule type" value="Genomic_DNA"/>
</dbReference>
<organism evidence="1 2">
    <name type="scientific">Porphyromonas gingivicanis</name>
    <dbReference type="NCBI Taxonomy" id="266762"/>
    <lineage>
        <taxon>Bacteria</taxon>
        <taxon>Pseudomonadati</taxon>
        <taxon>Bacteroidota</taxon>
        <taxon>Bacteroidia</taxon>
        <taxon>Bacteroidales</taxon>
        <taxon>Porphyromonadaceae</taxon>
        <taxon>Porphyromonas</taxon>
    </lineage>
</organism>
<evidence type="ECO:0000313" key="1">
    <source>
        <dbReference type="EMBL" id="KGN99087.1"/>
    </source>
</evidence>
<evidence type="ECO:0000313" key="2">
    <source>
        <dbReference type="Proteomes" id="UP000030134"/>
    </source>
</evidence>
<dbReference type="OrthoDB" id="594666at2"/>